<reference evidence="2 3" key="1">
    <citation type="submission" date="2017-05" db="EMBL/GenBank/DDBJ databases">
        <title>Vagococcus spp. assemblies.</title>
        <authorList>
            <person name="Gulvik C.A."/>
        </authorList>
    </citation>
    <scope>NUCLEOTIDE SEQUENCE [LARGE SCALE GENOMIC DNA]</scope>
    <source>
        <strain evidence="2 3">CCUG 41755</strain>
    </source>
</reference>
<proteinExistence type="predicted"/>
<dbReference type="Gene3D" id="3.40.630.30">
    <property type="match status" value="1"/>
</dbReference>
<sequence>MEFRLATYKDGQKIQHIFDQGTDYFKALGIDQWQDGYPNEAVIKDDILKEQCYVACDSDDIYGVIVMTLIEEDDYLTVEGGAWRYEGDYGVIHRLAVNKDYPAKGLSYELIAYAEKMALEKGRMIMRVDTHKDNLGMQHLLAKSGYQYIGDLMLSGGLPRIGLDKKLKN</sequence>
<dbReference type="InterPro" id="IPR000182">
    <property type="entry name" value="GNAT_dom"/>
</dbReference>
<dbReference type="CDD" id="cd04301">
    <property type="entry name" value="NAT_SF"/>
    <property type="match status" value="1"/>
</dbReference>
<evidence type="ECO:0000313" key="2">
    <source>
        <dbReference type="EMBL" id="RSU05076.1"/>
    </source>
</evidence>
<protein>
    <recommendedName>
        <fullName evidence="1">N-acetyltransferase domain-containing protein</fullName>
    </recommendedName>
</protein>
<dbReference type="Proteomes" id="UP000287101">
    <property type="component" value="Unassembled WGS sequence"/>
</dbReference>
<evidence type="ECO:0000259" key="1">
    <source>
        <dbReference type="PROSITE" id="PS51186"/>
    </source>
</evidence>
<dbReference type="Pfam" id="PF00583">
    <property type="entry name" value="Acetyltransf_1"/>
    <property type="match status" value="1"/>
</dbReference>
<dbReference type="InterPro" id="IPR016181">
    <property type="entry name" value="Acyl_CoA_acyltransferase"/>
</dbReference>
<evidence type="ECO:0000313" key="3">
    <source>
        <dbReference type="Proteomes" id="UP000287101"/>
    </source>
</evidence>
<dbReference type="GO" id="GO:0016747">
    <property type="term" value="F:acyltransferase activity, transferring groups other than amino-acyl groups"/>
    <property type="evidence" value="ECO:0007669"/>
    <property type="project" value="InterPro"/>
</dbReference>
<keyword evidence="3" id="KW-1185">Reference proteome</keyword>
<gene>
    <name evidence="2" type="ORF">CBF31_03395</name>
</gene>
<dbReference type="EMBL" id="NGJY01000001">
    <property type="protein sequence ID" value="RSU05076.1"/>
    <property type="molecule type" value="Genomic_DNA"/>
</dbReference>
<dbReference type="OrthoDB" id="9796381at2"/>
<dbReference type="AlphaFoldDB" id="A0A430ACY2"/>
<dbReference type="SUPFAM" id="SSF55729">
    <property type="entry name" value="Acyl-CoA N-acyltransferases (Nat)"/>
    <property type="match status" value="1"/>
</dbReference>
<feature type="domain" description="N-acetyltransferase" evidence="1">
    <location>
        <begin position="1"/>
        <end position="168"/>
    </location>
</feature>
<comment type="caution">
    <text evidence="2">The sequence shown here is derived from an EMBL/GenBank/DDBJ whole genome shotgun (WGS) entry which is preliminary data.</text>
</comment>
<name>A0A430ACY2_9ENTE</name>
<dbReference type="PROSITE" id="PS51186">
    <property type="entry name" value="GNAT"/>
    <property type="match status" value="1"/>
</dbReference>
<organism evidence="2 3">
    <name type="scientific">Vagococcus fessus</name>
    <dbReference type="NCBI Taxonomy" id="120370"/>
    <lineage>
        <taxon>Bacteria</taxon>
        <taxon>Bacillati</taxon>
        <taxon>Bacillota</taxon>
        <taxon>Bacilli</taxon>
        <taxon>Lactobacillales</taxon>
        <taxon>Enterococcaceae</taxon>
        <taxon>Vagococcus</taxon>
    </lineage>
</organism>
<dbReference type="RefSeq" id="WP_126830963.1">
    <property type="nucleotide sequence ID" value="NZ_CBCRYB010000003.1"/>
</dbReference>
<accession>A0A430ACY2</accession>